<evidence type="ECO:0000256" key="1">
    <source>
        <dbReference type="SAM" id="Phobius"/>
    </source>
</evidence>
<feature type="transmembrane region" description="Helical" evidence="1">
    <location>
        <begin position="15"/>
        <end position="38"/>
    </location>
</feature>
<name>A0A834X7K4_9FABA</name>
<keyword evidence="2" id="KW-0238">DNA-binding</keyword>
<accession>A0A834X7K4</accession>
<keyword evidence="1" id="KW-0472">Membrane</keyword>
<dbReference type="AlphaFoldDB" id="A0A834X7K4"/>
<keyword evidence="2" id="KW-0371">Homeobox</keyword>
<gene>
    <name evidence="2" type="ORF">G2W53_002606</name>
</gene>
<dbReference type="Proteomes" id="UP000634136">
    <property type="component" value="Unassembled WGS sequence"/>
</dbReference>
<keyword evidence="1" id="KW-0812">Transmembrane</keyword>
<evidence type="ECO:0000313" key="2">
    <source>
        <dbReference type="EMBL" id="KAF7840308.1"/>
    </source>
</evidence>
<dbReference type="GO" id="GO:0003677">
    <property type="term" value="F:DNA binding"/>
    <property type="evidence" value="ECO:0007669"/>
    <property type="project" value="UniProtKB-KW"/>
</dbReference>
<dbReference type="EMBL" id="JAAIUW010000002">
    <property type="protein sequence ID" value="KAF7840308.1"/>
    <property type="molecule type" value="Genomic_DNA"/>
</dbReference>
<keyword evidence="3" id="KW-1185">Reference proteome</keyword>
<comment type="caution">
    <text evidence="2">The sequence shown here is derived from an EMBL/GenBank/DDBJ whole genome shotgun (WGS) entry which is preliminary data.</text>
</comment>
<protein>
    <submittedName>
        <fullName evidence="2">WUSCHEL-related homeobox 9</fullName>
    </submittedName>
</protein>
<evidence type="ECO:0000313" key="3">
    <source>
        <dbReference type="Proteomes" id="UP000634136"/>
    </source>
</evidence>
<proteinExistence type="predicted"/>
<organism evidence="2 3">
    <name type="scientific">Senna tora</name>
    <dbReference type="NCBI Taxonomy" id="362788"/>
    <lineage>
        <taxon>Eukaryota</taxon>
        <taxon>Viridiplantae</taxon>
        <taxon>Streptophyta</taxon>
        <taxon>Embryophyta</taxon>
        <taxon>Tracheophyta</taxon>
        <taxon>Spermatophyta</taxon>
        <taxon>Magnoliopsida</taxon>
        <taxon>eudicotyledons</taxon>
        <taxon>Gunneridae</taxon>
        <taxon>Pentapetalae</taxon>
        <taxon>rosids</taxon>
        <taxon>fabids</taxon>
        <taxon>Fabales</taxon>
        <taxon>Fabaceae</taxon>
        <taxon>Caesalpinioideae</taxon>
        <taxon>Cassia clade</taxon>
        <taxon>Senna</taxon>
    </lineage>
</organism>
<sequence>MNGGRRMISDTETKMWVWVLVLVVHYFHAFFLFLRFLYNSMLVHHLTKQETSARPNILLMIMMMRLSMNHIRELREAKPLSHSSSSTIIIMVHWEEERVIMIRVKIGVVVVIDRSTLEVAKLVLASGLAVLEPVEDIGITHLTILLKLSSDLPYLIPWRVHHS</sequence>
<reference evidence="2" key="1">
    <citation type="submission" date="2020-09" db="EMBL/GenBank/DDBJ databases">
        <title>Genome-Enabled Discovery of Anthraquinone Biosynthesis in Senna tora.</title>
        <authorList>
            <person name="Kang S.-H."/>
            <person name="Pandey R.P."/>
            <person name="Lee C.-M."/>
            <person name="Sim J.-S."/>
            <person name="Jeong J.-T."/>
            <person name="Choi B.-S."/>
            <person name="Jung M."/>
            <person name="Ginzburg D."/>
            <person name="Zhao K."/>
            <person name="Won S.Y."/>
            <person name="Oh T.-J."/>
            <person name="Yu Y."/>
            <person name="Kim N.-H."/>
            <person name="Lee O.R."/>
            <person name="Lee T.-H."/>
            <person name="Bashyal P."/>
            <person name="Kim T.-S."/>
            <person name="Lee W.-H."/>
            <person name="Kawkins C."/>
            <person name="Kim C.-K."/>
            <person name="Kim J.S."/>
            <person name="Ahn B.O."/>
            <person name="Rhee S.Y."/>
            <person name="Sohng J.K."/>
        </authorList>
    </citation>
    <scope>NUCLEOTIDE SEQUENCE</scope>
    <source>
        <tissue evidence="2">Leaf</tissue>
    </source>
</reference>
<keyword evidence="1" id="KW-1133">Transmembrane helix</keyword>